<protein>
    <submittedName>
        <fullName evidence="1">Uncharacterized protein</fullName>
    </submittedName>
</protein>
<comment type="caution">
    <text evidence="1">The sequence shown here is derived from an EMBL/GenBank/DDBJ whole genome shotgun (WGS) entry which is preliminary data.</text>
</comment>
<organism evidence="1 2">
    <name type="scientific">Lindgomyces ingoldianus</name>
    <dbReference type="NCBI Taxonomy" id="673940"/>
    <lineage>
        <taxon>Eukaryota</taxon>
        <taxon>Fungi</taxon>
        <taxon>Dikarya</taxon>
        <taxon>Ascomycota</taxon>
        <taxon>Pezizomycotina</taxon>
        <taxon>Dothideomycetes</taxon>
        <taxon>Pleosporomycetidae</taxon>
        <taxon>Pleosporales</taxon>
        <taxon>Lindgomycetaceae</taxon>
        <taxon>Lindgomyces</taxon>
    </lineage>
</organism>
<sequence>MDQLITYHNLDNNYKEEDEQFFTSALNESVNGVQLVTLLEDNAVFHQFTKHDPNNLNNDSTIFDLEKDIRTPIGPITFHVVPARTPFLLYLADIDRLGVRLNNLKNEIVQGYNWIPIVRKWAAAHLTKTKLQQLYRRFRHPLIKKLENLLNRALLEETIDRDMLNIQFRSEEFNFNCEVIIDILYLGGQAAIHAIDSAISFQYDAGKNFTSLEFRAKASLIAIEIKEVLVEAHNSVEKSECAPNMTIENALQAVVKAVNDTAGPDGLVPTLLVFGAYLQITETSPPSPNIYTRAEAIRKAMQEIKRIHAKTQVSLVLATQNGPDTTPIKELALQSIKGETCIVNTLQGPVPFKSIVTPKQIRTQLDSRRRHQIHPDPRNLAKTRTQLEHNQHRGNKED</sequence>
<keyword evidence="2" id="KW-1185">Reference proteome</keyword>
<accession>A0ACB6QTK4</accession>
<name>A0ACB6QTK4_9PLEO</name>
<dbReference type="EMBL" id="MU003508">
    <property type="protein sequence ID" value="KAF2470266.1"/>
    <property type="molecule type" value="Genomic_DNA"/>
</dbReference>
<gene>
    <name evidence="1" type="ORF">BDR25DRAFT_355382</name>
</gene>
<reference evidence="1" key="1">
    <citation type="journal article" date="2020" name="Stud. Mycol.">
        <title>101 Dothideomycetes genomes: a test case for predicting lifestyles and emergence of pathogens.</title>
        <authorList>
            <person name="Haridas S."/>
            <person name="Albert R."/>
            <person name="Binder M."/>
            <person name="Bloem J."/>
            <person name="Labutti K."/>
            <person name="Salamov A."/>
            <person name="Andreopoulos B."/>
            <person name="Baker S."/>
            <person name="Barry K."/>
            <person name="Bills G."/>
            <person name="Bluhm B."/>
            <person name="Cannon C."/>
            <person name="Castanera R."/>
            <person name="Culley D."/>
            <person name="Daum C."/>
            <person name="Ezra D."/>
            <person name="Gonzalez J."/>
            <person name="Henrissat B."/>
            <person name="Kuo A."/>
            <person name="Liang C."/>
            <person name="Lipzen A."/>
            <person name="Lutzoni F."/>
            <person name="Magnuson J."/>
            <person name="Mondo S."/>
            <person name="Nolan M."/>
            <person name="Ohm R."/>
            <person name="Pangilinan J."/>
            <person name="Park H.-J."/>
            <person name="Ramirez L."/>
            <person name="Alfaro M."/>
            <person name="Sun H."/>
            <person name="Tritt A."/>
            <person name="Yoshinaga Y."/>
            <person name="Zwiers L.-H."/>
            <person name="Turgeon B."/>
            <person name="Goodwin S."/>
            <person name="Spatafora J."/>
            <person name="Crous P."/>
            <person name="Grigoriev I."/>
        </authorList>
    </citation>
    <scope>NUCLEOTIDE SEQUENCE</scope>
    <source>
        <strain evidence="1">ATCC 200398</strain>
    </source>
</reference>
<evidence type="ECO:0000313" key="1">
    <source>
        <dbReference type="EMBL" id="KAF2470266.1"/>
    </source>
</evidence>
<proteinExistence type="predicted"/>
<evidence type="ECO:0000313" key="2">
    <source>
        <dbReference type="Proteomes" id="UP000799755"/>
    </source>
</evidence>
<dbReference type="Proteomes" id="UP000799755">
    <property type="component" value="Unassembled WGS sequence"/>
</dbReference>